<dbReference type="InterPro" id="IPR005119">
    <property type="entry name" value="LysR_subst-bd"/>
</dbReference>
<dbReference type="InterPro" id="IPR050950">
    <property type="entry name" value="HTH-type_LysR_regulators"/>
</dbReference>
<organism evidence="6">
    <name type="scientific">Burkholderia cenocepacia</name>
    <dbReference type="NCBI Taxonomy" id="95486"/>
    <lineage>
        <taxon>Bacteria</taxon>
        <taxon>Pseudomonadati</taxon>
        <taxon>Pseudomonadota</taxon>
        <taxon>Betaproteobacteria</taxon>
        <taxon>Burkholderiales</taxon>
        <taxon>Burkholderiaceae</taxon>
        <taxon>Burkholderia</taxon>
        <taxon>Burkholderia cepacia complex</taxon>
    </lineage>
</organism>
<keyword evidence="2" id="KW-0805">Transcription regulation</keyword>
<evidence type="ECO:0000256" key="3">
    <source>
        <dbReference type="ARBA" id="ARBA00023125"/>
    </source>
</evidence>
<protein>
    <submittedName>
        <fullName evidence="6">LysR family transcriptional regulator</fullName>
    </submittedName>
</protein>
<dbReference type="Gene3D" id="1.10.10.10">
    <property type="entry name" value="Winged helix-like DNA-binding domain superfamily/Winged helix DNA-binding domain"/>
    <property type="match status" value="1"/>
</dbReference>
<dbReference type="InterPro" id="IPR000847">
    <property type="entry name" value="LysR_HTH_N"/>
</dbReference>
<evidence type="ECO:0000256" key="2">
    <source>
        <dbReference type="ARBA" id="ARBA00023015"/>
    </source>
</evidence>
<name>A0A071MFM7_9BURK</name>
<evidence type="ECO:0000259" key="5">
    <source>
        <dbReference type="PROSITE" id="PS50931"/>
    </source>
</evidence>
<proteinExistence type="inferred from homology"/>
<dbReference type="Gene3D" id="3.40.190.290">
    <property type="match status" value="1"/>
</dbReference>
<dbReference type="GO" id="GO:0005829">
    <property type="term" value="C:cytosol"/>
    <property type="evidence" value="ECO:0007669"/>
    <property type="project" value="TreeGrafter"/>
</dbReference>
<keyword evidence="4" id="KW-0804">Transcription</keyword>
<dbReference type="GO" id="GO:0003677">
    <property type="term" value="F:DNA binding"/>
    <property type="evidence" value="ECO:0007669"/>
    <property type="project" value="UniProtKB-KW"/>
</dbReference>
<gene>
    <name evidence="6" type="ORF">DT99_12170</name>
</gene>
<comment type="caution">
    <text evidence="6">The sequence shown here is derived from an EMBL/GenBank/DDBJ whole genome shotgun (WGS) entry which is preliminary data.</text>
</comment>
<dbReference type="InterPro" id="IPR036390">
    <property type="entry name" value="WH_DNA-bd_sf"/>
</dbReference>
<dbReference type="Pfam" id="PF00126">
    <property type="entry name" value="HTH_1"/>
    <property type="match status" value="1"/>
</dbReference>
<dbReference type="InterPro" id="IPR036388">
    <property type="entry name" value="WH-like_DNA-bd_sf"/>
</dbReference>
<keyword evidence="3" id="KW-0238">DNA-binding</keyword>
<dbReference type="AlphaFoldDB" id="A0A071MFM7"/>
<dbReference type="PROSITE" id="PS50931">
    <property type="entry name" value="HTH_LYSR"/>
    <property type="match status" value="1"/>
</dbReference>
<dbReference type="SUPFAM" id="SSF53850">
    <property type="entry name" value="Periplasmic binding protein-like II"/>
    <property type="match status" value="1"/>
</dbReference>
<reference evidence="6" key="1">
    <citation type="submission" date="2014-04" db="EMBL/GenBank/DDBJ databases">
        <title>In planta biocontrol of soil-borne Fusarium wilt of banana through a plant endophytic bacterium, Burkholderia cenocepacia 869T2.</title>
        <authorList>
            <person name="Ho Y.-N."/>
            <person name="Chiang H.-M."/>
            <person name="Chao C.-P."/>
            <person name="Su C.-C."/>
            <person name="Hsu H.-F."/>
            <person name="Guo C.-T."/>
            <person name="Hsieh J.-L."/>
            <person name="Huang C.-C."/>
        </authorList>
    </citation>
    <scope>NUCLEOTIDE SEQUENCE [LARGE SCALE GENOMIC DNA]</scope>
    <source>
        <strain evidence="6">869T2</strain>
    </source>
</reference>
<dbReference type="Pfam" id="PF03466">
    <property type="entry name" value="LysR_substrate"/>
    <property type="match status" value="1"/>
</dbReference>
<dbReference type="EMBL" id="JJOA01000010">
    <property type="protein sequence ID" value="KEA59465.1"/>
    <property type="molecule type" value="Genomic_DNA"/>
</dbReference>
<dbReference type="PRINTS" id="PR00039">
    <property type="entry name" value="HTHLYSR"/>
</dbReference>
<dbReference type="PANTHER" id="PTHR30419:SF30">
    <property type="entry name" value="LYSR FAMILY TRANSCRIPTIONAL REGULATOR"/>
    <property type="match status" value="1"/>
</dbReference>
<comment type="similarity">
    <text evidence="1">Belongs to the LysR transcriptional regulatory family.</text>
</comment>
<sequence length="306" mass="33387">MTRIRNPLNIAQLQAFVSAAHLKSLRAAARELGVTQPAITHTIRELETALNAELLARSVRGVELTACGHALLPRAEQLLGDIRRTVEAVEQVKGEMSGRVAVGTMPSIALTALPHAVTAFRRSMPNVSLHLEEVTVPDALAQLRNGTLDIAAMHHVPALDRDFTQSPLLSTEFTIVMRDGHPLAHARRLEELLDAEWIVTVGAEQFPHSVMVGMFEKHGLPLPKRLLRSPMSFAVTLGLVARSDVIGCFTRPLAAMVAPLGIRTAELDESMPRFDLSIIARRDLLPTPAVSQFVTCLRRAVNETLG</sequence>
<dbReference type="PANTHER" id="PTHR30419">
    <property type="entry name" value="HTH-TYPE TRANSCRIPTIONAL REGULATOR YBHD"/>
    <property type="match status" value="1"/>
</dbReference>
<evidence type="ECO:0000256" key="1">
    <source>
        <dbReference type="ARBA" id="ARBA00009437"/>
    </source>
</evidence>
<feature type="domain" description="HTH lysR-type" evidence="5">
    <location>
        <begin position="8"/>
        <end position="65"/>
    </location>
</feature>
<dbReference type="SUPFAM" id="SSF46785">
    <property type="entry name" value="Winged helix' DNA-binding domain"/>
    <property type="match status" value="1"/>
</dbReference>
<accession>A0A071MFM7</accession>
<evidence type="ECO:0000313" key="6">
    <source>
        <dbReference type="EMBL" id="KEA59465.1"/>
    </source>
</evidence>
<dbReference type="GO" id="GO:0003700">
    <property type="term" value="F:DNA-binding transcription factor activity"/>
    <property type="evidence" value="ECO:0007669"/>
    <property type="project" value="InterPro"/>
</dbReference>
<dbReference type="FunFam" id="1.10.10.10:FF:000001">
    <property type="entry name" value="LysR family transcriptional regulator"/>
    <property type="match status" value="1"/>
</dbReference>
<evidence type="ECO:0000256" key="4">
    <source>
        <dbReference type="ARBA" id="ARBA00023163"/>
    </source>
</evidence>